<dbReference type="Proteomes" id="UP000198809">
    <property type="component" value="Unassembled WGS sequence"/>
</dbReference>
<dbReference type="AlphaFoldDB" id="A0A1H8JM85"/>
<reference evidence="1 4" key="2">
    <citation type="submission" date="2021-06" db="EMBL/GenBank/DDBJ databases">
        <title>Whole genome sequence of Paenibacillus sophorae DSM23020 for comparative genomics.</title>
        <authorList>
            <person name="Kim M.-J."/>
            <person name="Lee G."/>
            <person name="Shin J.-H."/>
        </authorList>
    </citation>
    <scope>NUCLEOTIDE SEQUENCE [LARGE SCALE GENOMIC DNA]</scope>
    <source>
        <strain evidence="1 4">DSM 23020</strain>
    </source>
</reference>
<evidence type="ECO:0000313" key="2">
    <source>
        <dbReference type="EMBL" id="SEN81417.1"/>
    </source>
</evidence>
<gene>
    <name evidence="1" type="ORF">KP014_15475</name>
    <name evidence="2" type="ORF">SAMN04487895_10366</name>
</gene>
<dbReference type="EMBL" id="CP076607">
    <property type="protein sequence ID" value="QWU13400.1"/>
    <property type="molecule type" value="Genomic_DNA"/>
</dbReference>
<evidence type="ECO:0000313" key="1">
    <source>
        <dbReference type="EMBL" id="QWU13400.1"/>
    </source>
</evidence>
<accession>A0A1H8JM85</accession>
<keyword evidence="4" id="KW-1185">Reference proteome</keyword>
<dbReference type="RefSeq" id="WP_036600916.1">
    <property type="nucleotide sequence ID" value="NZ_CP076607.1"/>
</dbReference>
<evidence type="ECO:0000313" key="4">
    <source>
        <dbReference type="Proteomes" id="UP000683429"/>
    </source>
</evidence>
<organism evidence="2 3">
    <name type="scientific">Paenibacillus sophorae</name>
    <dbReference type="NCBI Taxonomy" id="1333845"/>
    <lineage>
        <taxon>Bacteria</taxon>
        <taxon>Bacillati</taxon>
        <taxon>Bacillota</taxon>
        <taxon>Bacilli</taxon>
        <taxon>Bacillales</taxon>
        <taxon>Paenibacillaceae</taxon>
        <taxon>Paenibacillus</taxon>
    </lineage>
</organism>
<dbReference type="Proteomes" id="UP000683429">
    <property type="component" value="Chromosome"/>
</dbReference>
<dbReference type="OrthoDB" id="2610730at2"/>
<proteinExistence type="predicted"/>
<protein>
    <submittedName>
        <fullName evidence="2">Uncharacterized protein</fullName>
    </submittedName>
</protein>
<reference evidence="2 3" key="1">
    <citation type="submission" date="2016-10" db="EMBL/GenBank/DDBJ databases">
        <authorList>
            <person name="de Groot N.N."/>
        </authorList>
    </citation>
    <scope>NUCLEOTIDE SEQUENCE [LARGE SCALE GENOMIC DNA]</scope>
    <source>
        <strain evidence="2 3">CGMCC 1.10238</strain>
    </source>
</reference>
<name>A0A1H8JM85_9BACL</name>
<dbReference type="EMBL" id="FODH01000003">
    <property type="protein sequence ID" value="SEN81417.1"/>
    <property type="molecule type" value="Genomic_DNA"/>
</dbReference>
<dbReference type="STRING" id="1333845.SAMN04487895_10366"/>
<sequence length="157" mass="18205">MSFLKEITDYKNTVINRILSDSDLCKAISYNSNDFLSQPHIEDTSMLIYNNIYPYRFIPDIKIEAKSFITLSCTDYRPSGNSFKNGLLGIYMFTHRDLFKTDYGYTRVDYVLSKVEELMNSKNGIGIGRLSFNSLNEFAVNEKFQGYALTYRPVDFN</sequence>
<evidence type="ECO:0000313" key="3">
    <source>
        <dbReference type="Proteomes" id="UP000198809"/>
    </source>
</evidence>